<evidence type="ECO:0000256" key="1">
    <source>
        <dbReference type="PROSITE-ProRule" id="PRU00409"/>
    </source>
</evidence>
<dbReference type="PROSITE" id="PS50975">
    <property type="entry name" value="ATP_GRASP"/>
    <property type="match status" value="1"/>
</dbReference>
<organism evidence="3 4">
    <name type="scientific">Dyella acidiphila</name>
    <dbReference type="NCBI Taxonomy" id="2775866"/>
    <lineage>
        <taxon>Bacteria</taxon>
        <taxon>Pseudomonadati</taxon>
        <taxon>Pseudomonadota</taxon>
        <taxon>Gammaproteobacteria</taxon>
        <taxon>Lysobacterales</taxon>
        <taxon>Rhodanobacteraceae</taxon>
        <taxon>Dyella</taxon>
    </lineage>
</organism>
<dbReference type="SUPFAM" id="SSF56059">
    <property type="entry name" value="Glutathione synthetase ATP-binding domain-like"/>
    <property type="match status" value="1"/>
</dbReference>
<sequence length="398" mass="44739">MGEKGDPRVPAIVLGRGPTALGILRCLTMAGIPAYVACPASDHVTHSRWYRPTPGQNAWDGSLGPHTHELLRQMPLQKAVVIAGADDAALWLTDLPNTDLASRYFLSTSSRETQEILQDKSRFSAFLQSVHVPHPRTFRIECDADIEAIPFDDLDRVFIKPVNSQKFSDVTGVKGIWVTRKAELHDAWRPLHEQGFRLMAQEYVPGTPSDHYFVDGFIDGSGEMAGLFARQRIRISPPDFGNSSYCRSIPLEQLQTPIDDVTRLLTKLNYRGIFSAEFKRDKRDGVYRILEVNTRAWTYVEFAARCGVNVCEMAYQDALGLPVHRAAVDYKVGAGCVDFYRDFNTVRVQSVQARGPLPNILLQWMGAHFHSFRLNDPKPGLHFATQILTRRRNGRTSG</sequence>
<dbReference type="Proteomes" id="UP000651010">
    <property type="component" value="Unassembled WGS sequence"/>
</dbReference>
<name>A0ABR9GES0_9GAMM</name>
<dbReference type="RefSeq" id="WP_192557384.1">
    <property type="nucleotide sequence ID" value="NZ_JACZZA010000014.1"/>
</dbReference>
<dbReference type="InterPro" id="IPR011761">
    <property type="entry name" value="ATP-grasp"/>
</dbReference>
<proteinExistence type="predicted"/>
<keyword evidence="1" id="KW-0067">ATP-binding</keyword>
<keyword evidence="4" id="KW-1185">Reference proteome</keyword>
<evidence type="ECO:0000313" key="3">
    <source>
        <dbReference type="EMBL" id="MBE1162543.1"/>
    </source>
</evidence>
<feature type="domain" description="ATP-grasp" evidence="2">
    <location>
        <begin position="124"/>
        <end position="319"/>
    </location>
</feature>
<evidence type="ECO:0000259" key="2">
    <source>
        <dbReference type="PROSITE" id="PS50975"/>
    </source>
</evidence>
<keyword evidence="1" id="KW-0547">Nucleotide-binding</keyword>
<dbReference type="EMBL" id="JACZZA010000014">
    <property type="protein sequence ID" value="MBE1162543.1"/>
    <property type="molecule type" value="Genomic_DNA"/>
</dbReference>
<dbReference type="Gene3D" id="3.30.470.20">
    <property type="entry name" value="ATP-grasp fold, B domain"/>
    <property type="match status" value="1"/>
</dbReference>
<comment type="caution">
    <text evidence="3">The sequence shown here is derived from an EMBL/GenBank/DDBJ whole genome shotgun (WGS) entry which is preliminary data.</text>
</comment>
<accession>A0ABR9GES0</accession>
<reference evidence="3 4" key="1">
    <citation type="submission" date="2020-09" db="EMBL/GenBank/DDBJ databases">
        <title>Dyella sp. 7MK23 isolated from forest soil.</title>
        <authorList>
            <person name="Fu J."/>
        </authorList>
    </citation>
    <scope>NUCLEOTIDE SEQUENCE [LARGE SCALE GENOMIC DNA]</scope>
    <source>
        <strain evidence="3 4">7MK23</strain>
    </source>
</reference>
<evidence type="ECO:0000313" key="4">
    <source>
        <dbReference type="Proteomes" id="UP000651010"/>
    </source>
</evidence>
<gene>
    <name evidence="3" type="ORF">IGX34_19330</name>
</gene>
<protein>
    <recommendedName>
        <fullName evidence="2">ATP-grasp domain-containing protein</fullName>
    </recommendedName>
</protein>